<dbReference type="PANTHER" id="PTHR43976:SF16">
    <property type="entry name" value="SHORT-CHAIN DEHYDROGENASE_REDUCTASE FAMILY PROTEIN"/>
    <property type="match status" value="1"/>
</dbReference>
<dbReference type="GO" id="GO:0016491">
    <property type="term" value="F:oxidoreductase activity"/>
    <property type="evidence" value="ECO:0007669"/>
    <property type="project" value="UniProtKB-KW"/>
</dbReference>
<dbReference type="AlphaFoldDB" id="A0A4S4LNP9"/>
<dbReference type="InterPro" id="IPR002347">
    <property type="entry name" value="SDR_fam"/>
</dbReference>
<dbReference type="InterPro" id="IPR036291">
    <property type="entry name" value="NAD(P)-bd_dom_sf"/>
</dbReference>
<gene>
    <name evidence="4" type="ORF">EW146_g6424</name>
</gene>
<dbReference type="OrthoDB" id="1274115at2759"/>
<keyword evidence="5" id="KW-1185">Reference proteome</keyword>
<name>A0A4S4LNP9_9AGAM</name>
<dbReference type="PANTHER" id="PTHR43976">
    <property type="entry name" value="SHORT CHAIN DEHYDROGENASE"/>
    <property type="match status" value="1"/>
</dbReference>
<proteinExistence type="inferred from homology"/>
<evidence type="ECO:0008006" key="6">
    <source>
        <dbReference type="Google" id="ProtNLM"/>
    </source>
</evidence>
<evidence type="ECO:0000313" key="5">
    <source>
        <dbReference type="Proteomes" id="UP000310158"/>
    </source>
</evidence>
<dbReference type="PRINTS" id="PR00080">
    <property type="entry name" value="SDRFAMILY"/>
</dbReference>
<accession>A0A4S4LNP9</accession>
<comment type="caution">
    <text evidence="4">The sequence shown here is derived from an EMBL/GenBank/DDBJ whole genome shotgun (WGS) entry which is preliminary data.</text>
</comment>
<dbReference type="Proteomes" id="UP000310158">
    <property type="component" value="Unassembled WGS sequence"/>
</dbReference>
<keyword evidence="2" id="KW-0560">Oxidoreductase</keyword>
<comment type="similarity">
    <text evidence="1 3">Belongs to the short-chain dehydrogenases/reductases (SDR) family.</text>
</comment>
<dbReference type="Gene3D" id="3.40.50.720">
    <property type="entry name" value="NAD(P)-binding Rossmann-like Domain"/>
    <property type="match status" value="1"/>
</dbReference>
<protein>
    <recommendedName>
        <fullName evidence="6">NAD(P)-binding protein</fullName>
    </recommendedName>
</protein>
<evidence type="ECO:0000256" key="2">
    <source>
        <dbReference type="ARBA" id="ARBA00023002"/>
    </source>
</evidence>
<reference evidence="4 5" key="1">
    <citation type="submission" date="2019-02" db="EMBL/GenBank/DDBJ databases">
        <title>Genome sequencing of the rare red list fungi Bondarzewia mesenterica.</title>
        <authorList>
            <person name="Buettner E."/>
            <person name="Kellner H."/>
        </authorList>
    </citation>
    <scope>NUCLEOTIDE SEQUENCE [LARGE SCALE GENOMIC DNA]</scope>
    <source>
        <strain evidence="4 5">DSM 108281</strain>
    </source>
</reference>
<dbReference type="EMBL" id="SGPL01000321">
    <property type="protein sequence ID" value="THH13844.1"/>
    <property type="molecule type" value="Genomic_DNA"/>
</dbReference>
<evidence type="ECO:0000256" key="3">
    <source>
        <dbReference type="RuleBase" id="RU000363"/>
    </source>
</evidence>
<evidence type="ECO:0000256" key="1">
    <source>
        <dbReference type="ARBA" id="ARBA00006484"/>
    </source>
</evidence>
<organism evidence="4 5">
    <name type="scientific">Bondarzewia mesenterica</name>
    <dbReference type="NCBI Taxonomy" id="1095465"/>
    <lineage>
        <taxon>Eukaryota</taxon>
        <taxon>Fungi</taxon>
        <taxon>Dikarya</taxon>
        <taxon>Basidiomycota</taxon>
        <taxon>Agaricomycotina</taxon>
        <taxon>Agaricomycetes</taxon>
        <taxon>Russulales</taxon>
        <taxon>Bondarzewiaceae</taxon>
        <taxon>Bondarzewia</taxon>
    </lineage>
</organism>
<evidence type="ECO:0000313" key="4">
    <source>
        <dbReference type="EMBL" id="THH13844.1"/>
    </source>
</evidence>
<dbReference type="PRINTS" id="PR00081">
    <property type="entry name" value="GDHRDH"/>
</dbReference>
<dbReference type="InterPro" id="IPR051911">
    <property type="entry name" value="SDR_oxidoreductase"/>
</dbReference>
<dbReference type="SUPFAM" id="SSF51735">
    <property type="entry name" value="NAD(P)-binding Rossmann-fold domains"/>
    <property type="match status" value="1"/>
</dbReference>
<dbReference type="Pfam" id="PF00106">
    <property type="entry name" value="adh_short"/>
    <property type="match status" value="1"/>
</dbReference>
<sequence length="306" mass="33586">MTNYENTRVWLITGASSGLGKALVNAVLGSNERVVAAVRNTSALAELQAKYRPEQLAVLPLDVTNTAQIDETFKFIERTFHRLDVVVNMAGYGLCGEIEGTPDTEARKQIEVIFWGPVNITKKGVFNTSIRMFRDVNPAGLGGRVLNVSSAGGYAANTSLAFYSAGKFALEGFTEAFNREMPPEWNIKGIIIEPGGFPTNWGGSGMTILPFHPAYDENSPSHQFRRMRENYPDIGDVNKAAKAMIRIAGEPDPPQRLQLGSDCWGIVTMRARKTIQEAEEWAEVSHGTNQDGYNGMDVLAQLKEAL</sequence>